<evidence type="ECO:0000313" key="1">
    <source>
        <dbReference type="EMBL" id="SVC03364.1"/>
    </source>
</evidence>
<name>A0A382IU76_9ZZZZ</name>
<feature type="non-terminal residue" evidence="1">
    <location>
        <position position="1"/>
    </location>
</feature>
<dbReference type="Pfam" id="PF17963">
    <property type="entry name" value="Big_9"/>
    <property type="match status" value="3"/>
</dbReference>
<dbReference type="EMBL" id="UINC01069746">
    <property type="protein sequence ID" value="SVC03364.1"/>
    <property type="molecule type" value="Genomic_DNA"/>
</dbReference>
<organism evidence="1">
    <name type="scientific">marine metagenome</name>
    <dbReference type="NCBI Taxonomy" id="408172"/>
    <lineage>
        <taxon>unclassified sequences</taxon>
        <taxon>metagenomes</taxon>
        <taxon>ecological metagenomes</taxon>
    </lineage>
</organism>
<accession>A0A382IU76</accession>
<reference evidence="1" key="1">
    <citation type="submission" date="2018-05" db="EMBL/GenBank/DDBJ databases">
        <authorList>
            <person name="Lanie J.A."/>
            <person name="Ng W.-L."/>
            <person name="Kazmierczak K.M."/>
            <person name="Andrzejewski T.M."/>
            <person name="Davidsen T.M."/>
            <person name="Wayne K.J."/>
            <person name="Tettelin H."/>
            <person name="Glass J.I."/>
            <person name="Rusch D."/>
            <person name="Podicherti R."/>
            <person name="Tsui H.-C.T."/>
            <person name="Winkler M.E."/>
        </authorList>
    </citation>
    <scope>NUCLEOTIDE SEQUENCE</scope>
</reference>
<dbReference type="NCBIfam" id="NF012211">
    <property type="entry name" value="tand_rpt_95"/>
    <property type="match status" value="4"/>
</dbReference>
<proteinExistence type="predicted"/>
<dbReference type="InterPro" id="IPR010221">
    <property type="entry name" value="VCBS_dom"/>
</dbReference>
<dbReference type="Gene3D" id="2.60.40.10">
    <property type="entry name" value="Immunoglobulins"/>
    <property type="match status" value="1"/>
</dbReference>
<dbReference type="Gene3D" id="2.60.40.3440">
    <property type="match status" value="1"/>
</dbReference>
<gene>
    <name evidence="1" type="ORF">METZ01_LOCUS256218</name>
</gene>
<feature type="non-terminal residue" evidence="1">
    <location>
        <position position="354"/>
    </location>
</feature>
<sequence>DDLTYSISVGTDIIATLDDATVSFTASQDFNGSESFTATVTDGEYTNSQTFTVTVTAVNDAPALAAVDSVSFAEDASTSITLSGSDVDGDDLTYSISVGTDIIATLDGATVSFAASQDFNGSESFTATVSDGEFSSSQTFTVTVTAVNDAPALAAVDAVSFAEDGSTSIALSGSDIDGDGLAYSVSGGTNITATVDGLTVTFSASANFSGAEEFTATVTDGELSNSQTFTVTVTPVNDAPALAEVASISFDEDGSGSTTLEGSDIDSEDLTYTVIGGTDITATVDGDAVSFSAPDNFNGSESFTATVSDGEFSSSQAFTVTVNPVNDAPTANAASGTVAEDGSVVVTLSGDDID</sequence>
<dbReference type="AlphaFoldDB" id="A0A382IU76"/>
<protein>
    <submittedName>
        <fullName evidence="1">Uncharacterized protein</fullName>
    </submittedName>
</protein>
<dbReference type="NCBIfam" id="TIGR01965">
    <property type="entry name" value="VCBS_repeat"/>
    <property type="match status" value="2"/>
</dbReference>
<dbReference type="InterPro" id="IPR013783">
    <property type="entry name" value="Ig-like_fold"/>
</dbReference>